<evidence type="ECO:0008006" key="4">
    <source>
        <dbReference type="Google" id="ProtNLM"/>
    </source>
</evidence>
<protein>
    <recommendedName>
        <fullName evidence="4">Outer membrane protein beta-barrel domain-containing protein</fullName>
    </recommendedName>
</protein>
<dbReference type="RefSeq" id="WP_198443048.1">
    <property type="nucleotide sequence ID" value="NZ_CBCSHE010000010.1"/>
</dbReference>
<keyword evidence="1" id="KW-0732">Signal</keyword>
<organism evidence="2 3">
    <name type="scientific">Treponema peruense</name>
    <dbReference type="NCBI Taxonomy" id="2787628"/>
    <lineage>
        <taxon>Bacteria</taxon>
        <taxon>Pseudomonadati</taxon>
        <taxon>Spirochaetota</taxon>
        <taxon>Spirochaetia</taxon>
        <taxon>Spirochaetales</taxon>
        <taxon>Treponemataceae</taxon>
        <taxon>Treponema</taxon>
    </lineage>
</organism>
<name>A0A7T3REH0_9SPIR</name>
<gene>
    <name evidence="2" type="ORF">IWA51_02650</name>
</gene>
<feature type="signal peptide" evidence="1">
    <location>
        <begin position="1"/>
        <end position="20"/>
    </location>
</feature>
<proteinExistence type="predicted"/>
<reference evidence="2 3" key="1">
    <citation type="submission" date="2020-11" db="EMBL/GenBank/DDBJ databases">
        <title>Treponema Peruensis nv. sp., first commensal Treponema isolated from human feces.</title>
        <authorList>
            <person name="Belkhou C."/>
            <person name="Raes J."/>
        </authorList>
    </citation>
    <scope>NUCLEOTIDE SEQUENCE [LARGE SCALE GENOMIC DNA]</scope>
    <source>
        <strain evidence="2 3">RCC2812</strain>
    </source>
</reference>
<feature type="chain" id="PRO_5032870365" description="Outer membrane protein beta-barrel domain-containing protein" evidence="1">
    <location>
        <begin position="21"/>
        <end position="195"/>
    </location>
</feature>
<keyword evidence="3" id="KW-1185">Reference proteome</keyword>
<dbReference type="AlphaFoldDB" id="A0A7T3REH0"/>
<dbReference type="Proteomes" id="UP000595224">
    <property type="component" value="Chromosome"/>
</dbReference>
<evidence type="ECO:0000313" key="2">
    <source>
        <dbReference type="EMBL" id="QQA01533.1"/>
    </source>
</evidence>
<accession>A0A7T3REH0</accession>
<sequence>MNKKNIILLLFMINSLSIFAKTDGNIQLYFPTFLGNSVSWVGNSSPLYYMGNDNESGFSAEGEARIEITTLNKFAFSWAVGFGGYGLETETGSEGGSLFLSAGSGVFYNFIPEQPSLAGPCIYFYPAYKIPCYWEKGTPYYFWKSSLDIGFNFCISRFSIYLYEKTIFAWHESKIKVIPDFGLAVGIYFKDGLYL</sequence>
<evidence type="ECO:0000256" key="1">
    <source>
        <dbReference type="SAM" id="SignalP"/>
    </source>
</evidence>
<evidence type="ECO:0000313" key="3">
    <source>
        <dbReference type="Proteomes" id="UP000595224"/>
    </source>
</evidence>
<dbReference type="EMBL" id="CP064936">
    <property type="protein sequence ID" value="QQA01533.1"/>
    <property type="molecule type" value="Genomic_DNA"/>
</dbReference>
<dbReference type="KEGG" id="tper:IWA51_02650"/>